<dbReference type="Proteomes" id="UP000326779">
    <property type="component" value="Chromosome"/>
</dbReference>
<sequence length="93" mass="11076">MGNNHEIKLDDLSMLERAQLYELSQGNPFILCILAGMNDDVLLRIMSATWDNMRQTRMDDELRETIRETIKTKESTVEALNQARYMYRREFWS</sequence>
<accession>A0A5P8M3C1</accession>
<evidence type="ECO:0000313" key="1">
    <source>
        <dbReference type="EMBL" id="QFR22990.1"/>
    </source>
</evidence>
<dbReference type="AlphaFoldDB" id="A0A5P8M3C1"/>
<gene>
    <name evidence="1" type="ORF">D1010_05780</name>
</gene>
<dbReference type="KEGG" id="lhb:D1010_05780"/>
<dbReference type="RefSeq" id="WP_152260457.1">
    <property type="nucleotide sequence ID" value="NZ_CP045143.1"/>
</dbReference>
<organism evidence="1 2">
    <name type="scientific">Schleiferilactobacillus harbinensis</name>
    <dbReference type="NCBI Taxonomy" id="304207"/>
    <lineage>
        <taxon>Bacteria</taxon>
        <taxon>Bacillati</taxon>
        <taxon>Bacillota</taxon>
        <taxon>Bacilli</taxon>
        <taxon>Lactobacillales</taxon>
        <taxon>Lactobacillaceae</taxon>
        <taxon>Schleiferilactobacillus</taxon>
    </lineage>
</organism>
<dbReference type="EMBL" id="CP045143">
    <property type="protein sequence ID" value="QFR22990.1"/>
    <property type="molecule type" value="Genomic_DNA"/>
</dbReference>
<name>A0A5P8M3C1_9LACO</name>
<evidence type="ECO:0000313" key="2">
    <source>
        <dbReference type="Proteomes" id="UP000326779"/>
    </source>
</evidence>
<reference evidence="1 2" key="1">
    <citation type="submission" date="2019-10" db="EMBL/GenBank/DDBJ databases">
        <title>The completed genome of Lactobacillus harbinensis M1.</title>
        <authorList>
            <person name="Zheng Y."/>
        </authorList>
    </citation>
    <scope>NUCLEOTIDE SEQUENCE [LARGE SCALE GENOMIC DNA]</scope>
    <source>
        <strain evidence="1 2">M1</strain>
    </source>
</reference>
<proteinExistence type="predicted"/>
<protein>
    <submittedName>
        <fullName evidence="1">Uncharacterized protein</fullName>
    </submittedName>
</protein>